<feature type="region of interest" description="Disordered" evidence="1">
    <location>
        <begin position="1"/>
        <end position="34"/>
    </location>
</feature>
<proteinExistence type="predicted"/>
<evidence type="ECO:0000313" key="2">
    <source>
        <dbReference type="EMBL" id="RAW24451.1"/>
    </source>
</evidence>
<name>A0A329RJD2_9STRA</name>
<sequence>MPPDDELPVYPGYGKQRKAQPREAPPLFCQRQAG</sequence>
<dbReference type="VEuPathDB" id="FungiDB:PC110_g19116"/>
<gene>
    <name evidence="2" type="ORF">PC110_g19116</name>
</gene>
<evidence type="ECO:0000256" key="1">
    <source>
        <dbReference type="SAM" id="MobiDB-lite"/>
    </source>
</evidence>
<dbReference type="Proteomes" id="UP000251314">
    <property type="component" value="Unassembled WGS sequence"/>
</dbReference>
<reference evidence="2 3" key="1">
    <citation type="submission" date="2018-01" db="EMBL/GenBank/DDBJ databases">
        <title>Draft genome of the strawberry crown rot pathogen Phytophthora cactorum.</title>
        <authorList>
            <person name="Armitage A.D."/>
            <person name="Lysoe E."/>
            <person name="Nellist C.F."/>
            <person name="Harrison R.J."/>
            <person name="Brurberg M.B."/>
        </authorList>
    </citation>
    <scope>NUCLEOTIDE SEQUENCE [LARGE SCALE GENOMIC DNA]</scope>
    <source>
        <strain evidence="2 3">10300</strain>
    </source>
</reference>
<evidence type="ECO:0000313" key="3">
    <source>
        <dbReference type="Proteomes" id="UP000251314"/>
    </source>
</evidence>
<dbReference type="AlphaFoldDB" id="A0A329RJD2"/>
<dbReference type="EMBL" id="MJFZ01000882">
    <property type="protein sequence ID" value="RAW24451.1"/>
    <property type="molecule type" value="Genomic_DNA"/>
</dbReference>
<protein>
    <submittedName>
        <fullName evidence="2">Uncharacterized protein</fullName>
    </submittedName>
</protein>
<keyword evidence="3" id="KW-1185">Reference proteome</keyword>
<accession>A0A329RJD2</accession>
<organism evidence="2 3">
    <name type="scientific">Phytophthora cactorum</name>
    <dbReference type="NCBI Taxonomy" id="29920"/>
    <lineage>
        <taxon>Eukaryota</taxon>
        <taxon>Sar</taxon>
        <taxon>Stramenopiles</taxon>
        <taxon>Oomycota</taxon>
        <taxon>Peronosporomycetes</taxon>
        <taxon>Peronosporales</taxon>
        <taxon>Peronosporaceae</taxon>
        <taxon>Phytophthora</taxon>
    </lineage>
</organism>
<comment type="caution">
    <text evidence="2">The sequence shown here is derived from an EMBL/GenBank/DDBJ whole genome shotgun (WGS) entry which is preliminary data.</text>
</comment>